<dbReference type="GO" id="GO:0005739">
    <property type="term" value="C:mitochondrion"/>
    <property type="evidence" value="ECO:0007669"/>
    <property type="project" value="TreeGrafter"/>
</dbReference>
<dbReference type="SUPFAM" id="SSF51658">
    <property type="entry name" value="Xylose isomerase-like"/>
    <property type="match status" value="1"/>
</dbReference>
<feature type="compositionally biased region" description="Acidic residues" evidence="9">
    <location>
        <begin position="547"/>
        <end position="557"/>
    </location>
</feature>
<evidence type="ECO:0000256" key="3">
    <source>
        <dbReference type="ARBA" id="ARBA00021759"/>
    </source>
</evidence>
<organism evidence="11 12">
    <name type="scientific">Aspergillus versicolor CBS 583.65</name>
    <dbReference type="NCBI Taxonomy" id="1036611"/>
    <lineage>
        <taxon>Eukaryota</taxon>
        <taxon>Fungi</taxon>
        <taxon>Dikarya</taxon>
        <taxon>Ascomycota</taxon>
        <taxon>Pezizomycotina</taxon>
        <taxon>Eurotiomycetes</taxon>
        <taxon>Eurotiomycetidae</taxon>
        <taxon>Eurotiales</taxon>
        <taxon>Aspergillaceae</taxon>
        <taxon>Aspergillus</taxon>
        <taxon>Aspergillus subgen. Nidulantes</taxon>
    </lineage>
</organism>
<dbReference type="InterPro" id="IPR036237">
    <property type="entry name" value="Xyl_isomerase-like_sf"/>
</dbReference>
<dbReference type="GeneID" id="63732953"/>
<dbReference type="GO" id="GO:0003906">
    <property type="term" value="F:DNA-(apurinic or apyrimidinic site) endonuclease activity"/>
    <property type="evidence" value="ECO:0007669"/>
    <property type="project" value="TreeGrafter"/>
</dbReference>
<dbReference type="STRING" id="1036611.A0A1L9PL35"/>
<evidence type="ECO:0000313" key="12">
    <source>
        <dbReference type="Proteomes" id="UP000184073"/>
    </source>
</evidence>
<evidence type="ECO:0000256" key="1">
    <source>
        <dbReference type="ARBA" id="ARBA00001947"/>
    </source>
</evidence>
<feature type="region of interest" description="Disordered" evidence="9">
    <location>
        <begin position="491"/>
        <end position="557"/>
    </location>
</feature>
<dbReference type="RefSeq" id="XP_040668000.1">
    <property type="nucleotide sequence ID" value="XM_040817442.1"/>
</dbReference>
<dbReference type="SMART" id="SM00518">
    <property type="entry name" value="AP2Ec"/>
    <property type="match status" value="1"/>
</dbReference>
<evidence type="ECO:0000256" key="7">
    <source>
        <dbReference type="ARBA" id="ARBA00022833"/>
    </source>
</evidence>
<keyword evidence="4" id="KW-0479">Metal-binding</keyword>
<dbReference type="PROSITE" id="PS00730">
    <property type="entry name" value="AP_NUCLEASE_F2_2"/>
    <property type="match status" value="1"/>
</dbReference>
<evidence type="ECO:0000313" key="11">
    <source>
        <dbReference type="EMBL" id="OJJ02238.1"/>
    </source>
</evidence>
<name>A0A1L9PL35_ASPVE</name>
<evidence type="ECO:0000256" key="4">
    <source>
        <dbReference type="ARBA" id="ARBA00022723"/>
    </source>
</evidence>
<dbReference type="PANTHER" id="PTHR21445:SF0">
    <property type="entry name" value="APURINIC-APYRIMIDINIC ENDONUCLEASE"/>
    <property type="match status" value="1"/>
</dbReference>
<evidence type="ECO:0000256" key="9">
    <source>
        <dbReference type="SAM" id="MobiDB-lite"/>
    </source>
</evidence>
<dbReference type="InterPro" id="IPR013022">
    <property type="entry name" value="Xyl_isomerase-like_TIM-brl"/>
</dbReference>
<dbReference type="InterPro" id="IPR001719">
    <property type="entry name" value="AP_endonuc_2"/>
</dbReference>
<dbReference type="VEuPathDB" id="FungiDB:ASPVEDRAFT_83749"/>
<keyword evidence="6" id="KW-0378">Hydrolase</keyword>
<dbReference type="OrthoDB" id="7663182at2759"/>
<keyword evidence="12" id="KW-1185">Reference proteome</keyword>
<dbReference type="Gene3D" id="3.20.20.150">
    <property type="entry name" value="Divalent-metal-dependent TIM barrel enzymes"/>
    <property type="match status" value="1"/>
</dbReference>
<gene>
    <name evidence="11" type="ORF">ASPVEDRAFT_83749</name>
</gene>
<dbReference type="GO" id="GO:0006284">
    <property type="term" value="P:base-excision repair"/>
    <property type="evidence" value="ECO:0007669"/>
    <property type="project" value="TreeGrafter"/>
</dbReference>
<dbReference type="CDD" id="cd00019">
    <property type="entry name" value="AP2Ec"/>
    <property type="match status" value="1"/>
</dbReference>
<comment type="cofactor">
    <cofactor evidence="1">
        <name>Zn(2+)</name>
        <dbReference type="ChEBI" id="CHEBI:29105"/>
    </cofactor>
</comment>
<proteinExistence type="inferred from homology"/>
<dbReference type="PANTHER" id="PTHR21445">
    <property type="entry name" value="ENDONUCLEASE IV ENDODEOXYRIBONUCLEASE IV"/>
    <property type="match status" value="1"/>
</dbReference>
<dbReference type="GO" id="GO:0008270">
    <property type="term" value="F:zinc ion binding"/>
    <property type="evidence" value="ECO:0007669"/>
    <property type="project" value="InterPro"/>
</dbReference>
<dbReference type="GO" id="GO:0003677">
    <property type="term" value="F:DNA binding"/>
    <property type="evidence" value="ECO:0007669"/>
    <property type="project" value="InterPro"/>
</dbReference>
<reference evidence="12" key="1">
    <citation type="journal article" date="2017" name="Genome Biol.">
        <title>Comparative genomics reveals high biological diversity and specific adaptations in the industrially and medically important fungal genus Aspergillus.</title>
        <authorList>
            <person name="de Vries R.P."/>
            <person name="Riley R."/>
            <person name="Wiebenga A."/>
            <person name="Aguilar-Osorio G."/>
            <person name="Amillis S."/>
            <person name="Uchima C.A."/>
            <person name="Anderluh G."/>
            <person name="Asadollahi M."/>
            <person name="Askin M."/>
            <person name="Barry K."/>
            <person name="Battaglia E."/>
            <person name="Bayram O."/>
            <person name="Benocci T."/>
            <person name="Braus-Stromeyer S.A."/>
            <person name="Caldana C."/>
            <person name="Canovas D."/>
            <person name="Cerqueira G.C."/>
            <person name="Chen F."/>
            <person name="Chen W."/>
            <person name="Choi C."/>
            <person name="Clum A."/>
            <person name="Dos Santos R.A."/>
            <person name="Damasio A.R."/>
            <person name="Diallinas G."/>
            <person name="Emri T."/>
            <person name="Fekete E."/>
            <person name="Flipphi M."/>
            <person name="Freyberg S."/>
            <person name="Gallo A."/>
            <person name="Gournas C."/>
            <person name="Habgood R."/>
            <person name="Hainaut M."/>
            <person name="Harispe M.L."/>
            <person name="Henrissat B."/>
            <person name="Hilden K.S."/>
            <person name="Hope R."/>
            <person name="Hossain A."/>
            <person name="Karabika E."/>
            <person name="Karaffa L."/>
            <person name="Karanyi Z."/>
            <person name="Krasevec N."/>
            <person name="Kuo A."/>
            <person name="Kusch H."/>
            <person name="LaButti K."/>
            <person name="Lagendijk E.L."/>
            <person name="Lapidus A."/>
            <person name="Levasseur A."/>
            <person name="Lindquist E."/>
            <person name="Lipzen A."/>
            <person name="Logrieco A.F."/>
            <person name="MacCabe A."/>
            <person name="Maekelae M.R."/>
            <person name="Malavazi I."/>
            <person name="Melin P."/>
            <person name="Meyer V."/>
            <person name="Mielnichuk N."/>
            <person name="Miskei M."/>
            <person name="Molnar A.P."/>
            <person name="Mule G."/>
            <person name="Ngan C.Y."/>
            <person name="Orejas M."/>
            <person name="Orosz E."/>
            <person name="Ouedraogo J.P."/>
            <person name="Overkamp K.M."/>
            <person name="Park H.-S."/>
            <person name="Perrone G."/>
            <person name="Piumi F."/>
            <person name="Punt P.J."/>
            <person name="Ram A.F."/>
            <person name="Ramon A."/>
            <person name="Rauscher S."/>
            <person name="Record E."/>
            <person name="Riano-Pachon D.M."/>
            <person name="Robert V."/>
            <person name="Roehrig J."/>
            <person name="Ruller R."/>
            <person name="Salamov A."/>
            <person name="Salih N.S."/>
            <person name="Samson R.A."/>
            <person name="Sandor E."/>
            <person name="Sanguinetti M."/>
            <person name="Schuetze T."/>
            <person name="Sepcic K."/>
            <person name="Shelest E."/>
            <person name="Sherlock G."/>
            <person name="Sophianopoulou V."/>
            <person name="Squina F.M."/>
            <person name="Sun H."/>
            <person name="Susca A."/>
            <person name="Todd R.B."/>
            <person name="Tsang A."/>
            <person name="Unkles S.E."/>
            <person name="van de Wiele N."/>
            <person name="van Rossen-Uffink D."/>
            <person name="Oliveira J.V."/>
            <person name="Vesth T.C."/>
            <person name="Visser J."/>
            <person name="Yu J.-H."/>
            <person name="Zhou M."/>
            <person name="Andersen M.R."/>
            <person name="Archer D.B."/>
            <person name="Baker S.E."/>
            <person name="Benoit I."/>
            <person name="Brakhage A.A."/>
            <person name="Braus G.H."/>
            <person name="Fischer R."/>
            <person name="Frisvad J.C."/>
            <person name="Goldman G.H."/>
            <person name="Houbraken J."/>
            <person name="Oakley B."/>
            <person name="Pocsi I."/>
            <person name="Scazzocchio C."/>
            <person name="Seiboth B."/>
            <person name="vanKuyk P.A."/>
            <person name="Wortman J."/>
            <person name="Dyer P.S."/>
            <person name="Grigoriev I.V."/>
        </authorList>
    </citation>
    <scope>NUCLEOTIDE SEQUENCE [LARGE SCALE GENOMIC DNA]</scope>
    <source>
        <strain evidence="12">CBS 583.65</strain>
    </source>
</reference>
<feature type="compositionally biased region" description="Acidic residues" evidence="9">
    <location>
        <begin position="418"/>
        <end position="429"/>
    </location>
</feature>
<keyword evidence="5" id="KW-0227">DNA damage</keyword>
<feature type="domain" description="Xylose isomerase-like TIM barrel" evidence="10">
    <location>
        <begin position="162"/>
        <end position="417"/>
    </location>
</feature>
<evidence type="ECO:0000256" key="8">
    <source>
        <dbReference type="ARBA" id="ARBA00023204"/>
    </source>
</evidence>
<evidence type="ECO:0000259" key="10">
    <source>
        <dbReference type="Pfam" id="PF01261"/>
    </source>
</evidence>
<dbReference type="EMBL" id="KV878129">
    <property type="protein sequence ID" value="OJJ02238.1"/>
    <property type="molecule type" value="Genomic_DNA"/>
</dbReference>
<dbReference type="InterPro" id="IPR018246">
    <property type="entry name" value="AP_endonuc_F2_Zn_BS"/>
</dbReference>
<feature type="compositionally biased region" description="Basic residues" evidence="9">
    <location>
        <begin position="435"/>
        <end position="446"/>
    </location>
</feature>
<evidence type="ECO:0000256" key="6">
    <source>
        <dbReference type="ARBA" id="ARBA00022801"/>
    </source>
</evidence>
<dbReference type="Proteomes" id="UP000184073">
    <property type="component" value="Unassembled WGS sequence"/>
</dbReference>
<dbReference type="GO" id="GO:0008081">
    <property type="term" value="F:phosphoric diester hydrolase activity"/>
    <property type="evidence" value="ECO:0007669"/>
    <property type="project" value="TreeGrafter"/>
</dbReference>
<dbReference type="AlphaFoldDB" id="A0A1L9PL35"/>
<feature type="compositionally biased region" description="Basic residues" evidence="9">
    <location>
        <begin position="1"/>
        <end position="10"/>
    </location>
</feature>
<dbReference type="GO" id="GO:0005634">
    <property type="term" value="C:nucleus"/>
    <property type="evidence" value="ECO:0007669"/>
    <property type="project" value="TreeGrafter"/>
</dbReference>
<sequence length="557" mass="61875">MPPRGTRKAAKPPAELQSTSNKRDLEEEPELLTPRRQSKRIKSTEQLRDTPASPQPKLPRAQPKSENRLVQEETIKVQKQPGNYTATTKGKLEEEVEQDSIKVKDEVDDEATVTTKTSKKRKTKKEQQAEIMPLRARAQGLRMYVGAHVSAAGGVFNAVNNSKHIGGNAFALFLKSQRKWDNPPLQDEHRDNFLQLCKDNDYDAAKYVLPHGSYLVNLAQEDKAKAKQAYDSFLDDLRRCEALGIQLYNFHPGSANKTPFPSALARLAKSLTNALSATSTVVPVLETMCGHGSTIGGSLSEFRDLLALIPKEFHSRVGICIDTCHSFAAGYDLVSPAGFQAFLKEFEDLIGIQHLRALHLNDSKAPGGSKRDLHANIGTGFLGLRAFHNVMNEPRFEGIPMILETPIDRVPVTNEVKEEGEEEGEGASDDEVKPKKATSTKKKPAKKPAASKSKTQPVPDFSVWAKEIELLESLIGMDPDSSEFRALEARLSEEGRETREKHMEQYQRKLETEEKKKAKGEGKQKTLMEMMNNSKGRGKASAKKDDIESEDEGCQSC</sequence>
<dbReference type="HAMAP" id="MF_00152">
    <property type="entry name" value="Nfo"/>
    <property type="match status" value="1"/>
</dbReference>
<protein>
    <recommendedName>
        <fullName evidence="3">Apurinic-apyrimidinic endonuclease 1</fullName>
    </recommendedName>
</protein>
<dbReference type="NCBIfam" id="TIGR00587">
    <property type="entry name" value="nfo"/>
    <property type="match status" value="1"/>
</dbReference>
<keyword evidence="8" id="KW-0234">DNA repair</keyword>
<evidence type="ECO:0000256" key="2">
    <source>
        <dbReference type="ARBA" id="ARBA00005340"/>
    </source>
</evidence>
<dbReference type="FunFam" id="3.20.20.150:FF:000001">
    <property type="entry name" value="Probable endonuclease 4"/>
    <property type="match status" value="1"/>
</dbReference>
<accession>A0A1L9PL35</accession>
<feature type="region of interest" description="Disordered" evidence="9">
    <location>
        <begin position="410"/>
        <end position="457"/>
    </location>
</feature>
<feature type="region of interest" description="Disordered" evidence="9">
    <location>
        <begin position="1"/>
        <end position="84"/>
    </location>
</feature>
<keyword evidence="7" id="KW-0862">Zinc</keyword>
<dbReference type="Pfam" id="PF01261">
    <property type="entry name" value="AP_endonuc_2"/>
    <property type="match status" value="1"/>
</dbReference>
<comment type="similarity">
    <text evidence="2">Belongs to the AP endonuclease 2 family.</text>
</comment>
<dbReference type="PROSITE" id="PS51432">
    <property type="entry name" value="AP_NUCLEASE_F2_4"/>
    <property type="match status" value="1"/>
</dbReference>
<dbReference type="PROSITE" id="PS00731">
    <property type="entry name" value="AP_NUCLEASE_F2_3"/>
    <property type="match status" value="1"/>
</dbReference>
<feature type="compositionally biased region" description="Basic and acidic residues" evidence="9">
    <location>
        <begin position="491"/>
        <end position="526"/>
    </location>
</feature>
<feature type="compositionally biased region" description="Basic and acidic residues" evidence="9">
    <location>
        <begin position="63"/>
        <end position="76"/>
    </location>
</feature>
<evidence type="ECO:0000256" key="5">
    <source>
        <dbReference type="ARBA" id="ARBA00022763"/>
    </source>
</evidence>